<keyword evidence="4" id="KW-1185">Reference proteome</keyword>
<feature type="transmembrane region" description="Helical" evidence="2">
    <location>
        <begin position="76"/>
        <end position="98"/>
    </location>
</feature>
<feature type="region of interest" description="Disordered" evidence="1">
    <location>
        <begin position="1"/>
        <end position="39"/>
    </location>
</feature>
<feature type="transmembrane region" description="Helical" evidence="2">
    <location>
        <begin position="44"/>
        <end position="64"/>
    </location>
</feature>
<evidence type="ECO:0000313" key="3">
    <source>
        <dbReference type="EMBL" id="GAA5018110.1"/>
    </source>
</evidence>
<dbReference type="RefSeq" id="WP_345505820.1">
    <property type="nucleotide sequence ID" value="NZ_BAABIW010000006.1"/>
</dbReference>
<evidence type="ECO:0000313" key="4">
    <source>
        <dbReference type="Proteomes" id="UP001500427"/>
    </source>
</evidence>
<sequence length="172" mass="18294">MSTATPHLPSEPRSSEHRPSEDRHSEHRAPPGSVRRVGGRRSGYAGSVVVNLVVLGLVNTWPGWEAVPFLTARTALVVGVVNASIVARLVADLVNLLLDLPRPRALGDVVSLGFGIAALVRIWQVFPLDVVGTGWEVVARVLLAVGLVGSAIGVVDAVTRLFTGRFPGTWSR</sequence>
<protein>
    <submittedName>
        <fullName evidence="3">Uncharacterized protein</fullName>
    </submittedName>
</protein>
<keyword evidence="2" id="KW-0472">Membrane</keyword>
<evidence type="ECO:0000256" key="2">
    <source>
        <dbReference type="SAM" id="Phobius"/>
    </source>
</evidence>
<keyword evidence="2" id="KW-1133">Transmembrane helix</keyword>
<dbReference type="Proteomes" id="UP001500427">
    <property type="component" value="Unassembled WGS sequence"/>
</dbReference>
<accession>A0ABP9J1Y3</accession>
<feature type="compositionally biased region" description="Basic and acidic residues" evidence="1">
    <location>
        <begin position="13"/>
        <end position="29"/>
    </location>
</feature>
<feature type="transmembrane region" description="Helical" evidence="2">
    <location>
        <begin position="105"/>
        <end position="126"/>
    </location>
</feature>
<feature type="transmembrane region" description="Helical" evidence="2">
    <location>
        <begin position="138"/>
        <end position="162"/>
    </location>
</feature>
<gene>
    <name evidence="3" type="ORF">GCM10023258_04720</name>
</gene>
<comment type="caution">
    <text evidence="3">The sequence shown here is derived from an EMBL/GenBank/DDBJ whole genome shotgun (WGS) entry which is preliminary data.</text>
</comment>
<keyword evidence="2" id="KW-0812">Transmembrane</keyword>
<reference evidence="4" key="1">
    <citation type="journal article" date="2019" name="Int. J. Syst. Evol. Microbiol.">
        <title>The Global Catalogue of Microorganisms (GCM) 10K type strain sequencing project: providing services to taxonomists for standard genome sequencing and annotation.</title>
        <authorList>
            <consortium name="The Broad Institute Genomics Platform"/>
            <consortium name="The Broad Institute Genome Sequencing Center for Infectious Disease"/>
            <person name="Wu L."/>
            <person name="Ma J."/>
        </authorList>
    </citation>
    <scope>NUCLEOTIDE SEQUENCE [LARGE SCALE GENOMIC DNA]</scope>
    <source>
        <strain evidence="4">JCM 17687</strain>
    </source>
</reference>
<name>A0ABP9J1Y3_9MICO</name>
<proteinExistence type="predicted"/>
<dbReference type="EMBL" id="BAABIW010000006">
    <property type="protein sequence ID" value="GAA5018110.1"/>
    <property type="molecule type" value="Genomic_DNA"/>
</dbReference>
<feature type="compositionally biased region" description="Low complexity" evidence="1">
    <location>
        <begin position="30"/>
        <end position="39"/>
    </location>
</feature>
<organism evidence="3 4">
    <name type="scientific">Terrabacter aeriphilus</name>
    <dbReference type="NCBI Taxonomy" id="515662"/>
    <lineage>
        <taxon>Bacteria</taxon>
        <taxon>Bacillati</taxon>
        <taxon>Actinomycetota</taxon>
        <taxon>Actinomycetes</taxon>
        <taxon>Micrococcales</taxon>
        <taxon>Intrasporangiaceae</taxon>
        <taxon>Terrabacter</taxon>
    </lineage>
</organism>
<evidence type="ECO:0000256" key="1">
    <source>
        <dbReference type="SAM" id="MobiDB-lite"/>
    </source>
</evidence>